<dbReference type="RefSeq" id="WP_354695004.1">
    <property type="nucleotide sequence ID" value="NZ_JAZHOG010000005.1"/>
</dbReference>
<dbReference type="InterPro" id="IPR008792">
    <property type="entry name" value="PQQD"/>
</dbReference>
<sequence>MSRAKAAARSADSPAPGSDKSSNNPAFETPLETFPVRPLRRSGPELHEVLDESVLVPAEGSDIFALNATGAEIWKMCDGRHSLMEMHSALCERFEGDPVQIMADVTAALFRFNALNLLDSSSLSDPDLSTRGTIVLAPRQDTGTRVYIVHGVEDRPYFHWQLGIMFESLVGQLPEGWAIRVVVCNNHQPISPELQHIFDTYSVEYFTGESHADNHHLDFAGGGDRYVPMNRVEALNVVSHHVRPEDIVCLMDTDIFLYGNLRQDLFPRGNAMASNWIVAQERFFQFSTQDTKGLALPKLLEALGVEQEFKPGGVMVFLTGEALQQNDRKVIRDCFRFLQILYLAGKILELPEHGVWVAEMACFAMATYPNGIDYELLDIEQFAVQEQHADELPDGTFFHYYTDINDAGSRGPFFESQWHKQLFAEQNFLQADIDSFLEVARGQAEIRFMTLARQARERLYGARDER</sequence>
<feature type="region of interest" description="Disordered" evidence="1">
    <location>
        <begin position="1"/>
        <end position="38"/>
    </location>
</feature>
<dbReference type="EMBL" id="JAZHOG010000005">
    <property type="protein sequence ID" value="MEJ8567679.1"/>
    <property type="molecule type" value="Genomic_DNA"/>
</dbReference>
<dbReference type="Pfam" id="PF05402">
    <property type="entry name" value="PqqD"/>
    <property type="match status" value="1"/>
</dbReference>
<comment type="caution">
    <text evidence="2">The sequence shown here is derived from an EMBL/GenBank/DDBJ whole genome shotgun (WGS) entry which is preliminary data.</text>
</comment>
<keyword evidence="3" id="KW-1185">Reference proteome</keyword>
<evidence type="ECO:0000256" key="1">
    <source>
        <dbReference type="SAM" id="MobiDB-lite"/>
    </source>
</evidence>
<dbReference type="AlphaFoldDB" id="A0AAW9RFE1"/>
<organism evidence="2 3">
    <name type="scientific">Elongatibacter sediminis</name>
    <dbReference type="NCBI Taxonomy" id="3119006"/>
    <lineage>
        <taxon>Bacteria</taxon>
        <taxon>Pseudomonadati</taxon>
        <taxon>Pseudomonadota</taxon>
        <taxon>Gammaproteobacteria</taxon>
        <taxon>Chromatiales</taxon>
        <taxon>Wenzhouxiangellaceae</taxon>
        <taxon>Elongatibacter</taxon>
    </lineage>
</organism>
<proteinExistence type="predicted"/>
<evidence type="ECO:0000313" key="2">
    <source>
        <dbReference type="EMBL" id="MEJ8567679.1"/>
    </source>
</evidence>
<gene>
    <name evidence="2" type="ORF">V3330_08595</name>
</gene>
<accession>A0AAW9RFE1</accession>
<dbReference type="Proteomes" id="UP001359886">
    <property type="component" value="Unassembled WGS sequence"/>
</dbReference>
<protein>
    <submittedName>
        <fullName evidence="2">PqqD family protein</fullName>
    </submittedName>
</protein>
<dbReference type="Gene3D" id="1.10.10.1150">
    <property type="entry name" value="Coenzyme PQQ synthesis protein D (PqqD)"/>
    <property type="match status" value="1"/>
</dbReference>
<evidence type="ECO:0000313" key="3">
    <source>
        <dbReference type="Proteomes" id="UP001359886"/>
    </source>
</evidence>
<reference evidence="2 3" key="1">
    <citation type="submission" date="2024-02" db="EMBL/GenBank/DDBJ databases">
        <title>A novel Wenzhouxiangellaceae bacterium, isolated from coastal sediments.</title>
        <authorList>
            <person name="Du Z.-J."/>
            <person name="Ye Y.-Q."/>
            <person name="Zhang X.-Y."/>
        </authorList>
    </citation>
    <scope>NUCLEOTIDE SEQUENCE [LARGE SCALE GENOMIC DNA]</scope>
    <source>
        <strain evidence="2 3">CH-27</strain>
    </source>
</reference>
<name>A0AAW9RFE1_9GAMM</name>
<feature type="compositionally biased region" description="Low complexity" evidence="1">
    <location>
        <begin position="1"/>
        <end position="19"/>
    </location>
</feature>
<dbReference type="InterPro" id="IPR041881">
    <property type="entry name" value="PqqD_sf"/>
</dbReference>